<reference evidence="1 2" key="1">
    <citation type="submission" date="2014-08" db="EMBL/GenBank/DDBJ databases">
        <authorList>
            <person name="Wibberg D."/>
        </authorList>
    </citation>
    <scope>NUCLEOTIDE SEQUENCE [LARGE SCALE GENOMIC DNA]</scope>
    <source>
        <strain evidence="2">ING2-E5B</strain>
    </source>
</reference>
<organism evidence="1 2">
    <name type="scientific">Fermentimonas caenicola</name>
    <dbReference type="NCBI Taxonomy" id="1562970"/>
    <lineage>
        <taxon>Bacteria</taxon>
        <taxon>Pseudomonadati</taxon>
        <taxon>Bacteroidota</taxon>
        <taxon>Bacteroidia</taxon>
        <taxon>Bacteroidales</taxon>
        <taxon>Dysgonomonadaceae</taxon>
        <taxon>Fermentimonas</taxon>
    </lineage>
</organism>
<dbReference type="Proteomes" id="UP000032417">
    <property type="component" value="Chromosome 1"/>
</dbReference>
<dbReference type="InterPro" id="IPR023637">
    <property type="entry name" value="Urocanase-like"/>
</dbReference>
<dbReference type="HOGENOM" id="CLU_2808773_0_0_10"/>
<dbReference type="EMBL" id="LN515532">
    <property type="protein sequence ID" value="CEA15896.1"/>
    <property type="molecule type" value="Genomic_DNA"/>
</dbReference>
<dbReference type="PANTHER" id="PTHR12216">
    <property type="entry name" value="UROCANATE HYDRATASE"/>
    <property type="match status" value="1"/>
</dbReference>
<dbReference type="PANTHER" id="PTHR12216:SF3">
    <property type="entry name" value="UROCANATE HYDRATASE"/>
    <property type="match status" value="1"/>
</dbReference>
<sequence>MSITLENTLPPYPHFQEGILRAPNRGYRLTKLQTKIALKNALRYIPPEQHSLLAPEFLEELKARGRV</sequence>
<dbReference type="AlphaFoldDB" id="A0A098C0E8"/>
<dbReference type="KEGG" id="pbt:ING2E5B_1144"/>
<evidence type="ECO:0000313" key="2">
    <source>
        <dbReference type="Proteomes" id="UP000032417"/>
    </source>
</evidence>
<gene>
    <name evidence="1" type="ORF">ING2E5B_1144</name>
</gene>
<proteinExistence type="predicted"/>
<dbReference type="STRING" id="1562970.ING2E5B_1144"/>
<name>A0A098C0E8_9BACT</name>
<keyword evidence="2" id="KW-1185">Reference proteome</keyword>
<evidence type="ECO:0000313" key="1">
    <source>
        <dbReference type="EMBL" id="CEA15896.1"/>
    </source>
</evidence>
<protein>
    <submittedName>
        <fullName evidence="1">Uncharacterized protein</fullName>
    </submittedName>
</protein>
<accession>A0A098C0E8</accession>
<dbReference type="OrthoDB" id="9764874at2"/>
<dbReference type="GO" id="GO:0016153">
    <property type="term" value="F:urocanate hydratase activity"/>
    <property type="evidence" value="ECO:0007669"/>
    <property type="project" value="TreeGrafter"/>
</dbReference>
<dbReference type="GO" id="GO:0006548">
    <property type="term" value="P:L-histidine catabolic process"/>
    <property type="evidence" value="ECO:0007669"/>
    <property type="project" value="TreeGrafter"/>
</dbReference>
<dbReference type="PATRIC" id="fig|1562970.3.peg.1132"/>